<feature type="region of interest" description="Disordered" evidence="1">
    <location>
        <begin position="547"/>
        <end position="566"/>
    </location>
</feature>
<feature type="compositionally biased region" description="Polar residues" evidence="1">
    <location>
        <begin position="122"/>
        <end position="136"/>
    </location>
</feature>
<feature type="region of interest" description="Disordered" evidence="1">
    <location>
        <begin position="82"/>
        <end position="138"/>
    </location>
</feature>
<evidence type="ECO:0000313" key="5">
    <source>
        <dbReference type="Proteomes" id="UP000834106"/>
    </source>
</evidence>
<reference evidence="4" key="1">
    <citation type="submission" date="2023-05" db="EMBL/GenBank/DDBJ databases">
        <authorList>
            <person name="Huff M."/>
        </authorList>
    </citation>
    <scope>NUCLEOTIDE SEQUENCE</scope>
</reference>
<feature type="domain" description="DUF3741" evidence="2">
    <location>
        <begin position="186"/>
        <end position="230"/>
    </location>
</feature>
<dbReference type="InterPro" id="IPR022212">
    <property type="entry name" value="DUF3741"/>
</dbReference>
<feature type="domain" description="DUF4378" evidence="3">
    <location>
        <begin position="804"/>
        <end position="940"/>
    </location>
</feature>
<dbReference type="PANTHER" id="PTHR46836">
    <property type="entry name" value="AFADIN"/>
    <property type="match status" value="1"/>
</dbReference>
<dbReference type="Pfam" id="PF12552">
    <property type="entry name" value="DUF3741"/>
    <property type="match status" value="1"/>
</dbReference>
<dbReference type="AlphaFoldDB" id="A0AAD2A8J9"/>
<dbReference type="Proteomes" id="UP000834106">
    <property type="component" value="Chromosome 19"/>
</dbReference>
<sequence length="996" mass="112711">MERARQRRSRSATSIEFDGIQRIEKRIQKQEAISKLSSSDSHPYIDGTTRKDMFMLESGYSSPIRAIGIQMKKLLAEEKANEVKATRRSPSDIPILMSLDGLPSQRQVHRQRSRSSDSYRQENASMSPQWSGQLSDGHSRRRSLMKKLVFKELYEDLEASHVTNRHYSSIESSSSRLTQSEMALVQQKFMDAKCLSMDAKLQCTKQFDDTLEMLDSNANLMLKFLQKPDSLCAKHLQDFQVHPPSQITVLKPSNSAKCEGNVKAWESERHISCNHDFSCDEKREDGLLLQLHSRHRVHVSRKSEVQSEENDEKITLPTSIVVLKPNLRKMHNADTSPALPDYLPGSPSNVRKLKEYPIVGGAETLSVGGKESSDDMRFLKTRSREARIIARGITNHITHGCDGRIDLMSSRVRGYAGDESSCDAYESDSGSESDVFKVSSRNSSCHYNWCEYTSSDLLESSSISREAKKRLSERWKMSHKYQDIEMVAKASTLGEMLAIPDRETEHENVNAKVDLNREYDRLARNNGTVDEPSGISSRDGWNSKLIKSSTRSKSLPPFKSGRIHRRSAQCDAIAEDEYLMHSDSLSRGRSKTVKGNLYPKEDFSQKNLTRSKKHISRHRAFIRETDSSLKARFEIQMETNLEKDPSEQQRMSQMATEDGTCTSPELSLKSSELSLKKSSSEVENVNTIAHNEPVHSFQEPHKGPPQQGTDSGSSENSLLADDPSPVSVLQVPFTEDVSSVSECFERVNAELHELRMQLQLLKMESQPRVEEATTIISSENDVAQKSHKVSEENNMLGAKAWKTSYVHDVLICSGFEESDLYMFRTTWYSSECPLSPWLFDDLEKKYNDEITGLRDERRLLFDRINSALLEVFQHHVDLYPWVMPKTKRVNSTCQKQVVRDACQKLLTGHDFEAEGNIPGKILDREMQWLEFKGKIDDIGFTSSNTANARAVAEDKRRVYGKLPKGPVPPSGPSRGSAGDPPSPPPSHPSFPAHRVH</sequence>
<dbReference type="Pfam" id="PF14309">
    <property type="entry name" value="DUF4378"/>
    <property type="match status" value="1"/>
</dbReference>
<protein>
    <submittedName>
        <fullName evidence="4">Uncharacterized protein</fullName>
    </submittedName>
</protein>
<feature type="region of interest" description="Disordered" evidence="1">
    <location>
        <begin position="951"/>
        <end position="996"/>
    </location>
</feature>
<accession>A0AAD2A8J9</accession>
<dbReference type="EMBL" id="OU503054">
    <property type="protein sequence ID" value="CAI9783228.1"/>
    <property type="molecule type" value="Genomic_DNA"/>
</dbReference>
<proteinExistence type="predicted"/>
<organism evidence="4 5">
    <name type="scientific">Fraxinus pennsylvanica</name>
    <dbReference type="NCBI Taxonomy" id="56036"/>
    <lineage>
        <taxon>Eukaryota</taxon>
        <taxon>Viridiplantae</taxon>
        <taxon>Streptophyta</taxon>
        <taxon>Embryophyta</taxon>
        <taxon>Tracheophyta</taxon>
        <taxon>Spermatophyta</taxon>
        <taxon>Magnoliopsida</taxon>
        <taxon>eudicotyledons</taxon>
        <taxon>Gunneridae</taxon>
        <taxon>Pentapetalae</taxon>
        <taxon>asterids</taxon>
        <taxon>lamiids</taxon>
        <taxon>Lamiales</taxon>
        <taxon>Oleaceae</taxon>
        <taxon>Oleeae</taxon>
        <taxon>Fraxinus</taxon>
    </lineage>
</organism>
<evidence type="ECO:0000259" key="3">
    <source>
        <dbReference type="Pfam" id="PF14309"/>
    </source>
</evidence>
<evidence type="ECO:0000256" key="1">
    <source>
        <dbReference type="SAM" id="MobiDB-lite"/>
    </source>
</evidence>
<feature type="region of interest" description="Disordered" evidence="1">
    <location>
        <begin position="640"/>
        <end position="724"/>
    </location>
</feature>
<keyword evidence="5" id="KW-1185">Reference proteome</keyword>
<name>A0AAD2A8J9_9LAMI</name>
<feature type="compositionally biased region" description="Polar residues" evidence="1">
    <location>
        <begin position="648"/>
        <end position="664"/>
    </location>
</feature>
<feature type="compositionally biased region" description="Polar residues" evidence="1">
    <location>
        <begin position="706"/>
        <end position="717"/>
    </location>
</feature>
<dbReference type="InterPro" id="IPR025486">
    <property type="entry name" value="DUF4378"/>
</dbReference>
<dbReference type="PANTHER" id="PTHR46836:SF8">
    <property type="entry name" value="AFADIN"/>
    <property type="match status" value="1"/>
</dbReference>
<gene>
    <name evidence="4" type="ORF">FPE_LOCUS30658</name>
</gene>
<evidence type="ECO:0000313" key="4">
    <source>
        <dbReference type="EMBL" id="CAI9783228.1"/>
    </source>
</evidence>
<evidence type="ECO:0000259" key="2">
    <source>
        <dbReference type="Pfam" id="PF12552"/>
    </source>
</evidence>